<dbReference type="AlphaFoldDB" id="A0AAD9N7D4"/>
<evidence type="ECO:0000313" key="2">
    <source>
        <dbReference type="Proteomes" id="UP001208570"/>
    </source>
</evidence>
<evidence type="ECO:0000313" key="1">
    <source>
        <dbReference type="EMBL" id="KAK2159550.1"/>
    </source>
</evidence>
<dbReference type="Proteomes" id="UP001208570">
    <property type="component" value="Unassembled WGS sequence"/>
</dbReference>
<gene>
    <name evidence="1" type="ORF">LSH36_151g07073</name>
</gene>
<evidence type="ECO:0008006" key="3">
    <source>
        <dbReference type="Google" id="ProtNLM"/>
    </source>
</evidence>
<name>A0AAD9N7D4_9ANNE</name>
<reference evidence="1" key="1">
    <citation type="journal article" date="2023" name="Mol. Biol. Evol.">
        <title>Third-Generation Sequencing Reveals the Adaptive Role of the Epigenome in Three Deep-Sea Polychaetes.</title>
        <authorList>
            <person name="Perez M."/>
            <person name="Aroh O."/>
            <person name="Sun Y."/>
            <person name="Lan Y."/>
            <person name="Juniper S.K."/>
            <person name="Young C.R."/>
            <person name="Angers B."/>
            <person name="Qian P.Y."/>
        </authorList>
    </citation>
    <scope>NUCLEOTIDE SEQUENCE</scope>
    <source>
        <strain evidence="1">P08H-3</strain>
    </source>
</reference>
<dbReference type="EMBL" id="JAODUP010000151">
    <property type="protein sequence ID" value="KAK2159550.1"/>
    <property type="molecule type" value="Genomic_DNA"/>
</dbReference>
<sequence>MERFFFNGRAQNEGEDFENFLSDIRIRAQTCKFCDMCEDSMIRDRIVLGVNSEETREELLKIRNLDLTKYIDICRAEQSAHSHRKALEPDTVHRVRTHHRERRDREQMRKCKYCGTAHIFEKKSCPAYGKTCDKCGKPNHFMSQCMSRSENGIRKQRATNYR</sequence>
<keyword evidence="2" id="KW-1185">Reference proteome</keyword>
<organism evidence="1 2">
    <name type="scientific">Paralvinella palmiformis</name>
    <dbReference type="NCBI Taxonomy" id="53620"/>
    <lineage>
        <taxon>Eukaryota</taxon>
        <taxon>Metazoa</taxon>
        <taxon>Spiralia</taxon>
        <taxon>Lophotrochozoa</taxon>
        <taxon>Annelida</taxon>
        <taxon>Polychaeta</taxon>
        <taxon>Sedentaria</taxon>
        <taxon>Canalipalpata</taxon>
        <taxon>Terebellida</taxon>
        <taxon>Terebelliformia</taxon>
        <taxon>Alvinellidae</taxon>
        <taxon>Paralvinella</taxon>
    </lineage>
</organism>
<dbReference type="PANTHER" id="PTHR33198:SF19">
    <property type="entry name" value="CCHC-TYPE DOMAIN-CONTAINING PROTEIN"/>
    <property type="match status" value="1"/>
</dbReference>
<comment type="caution">
    <text evidence="1">The sequence shown here is derived from an EMBL/GenBank/DDBJ whole genome shotgun (WGS) entry which is preliminary data.</text>
</comment>
<proteinExistence type="predicted"/>
<accession>A0AAD9N7D4</accession>
<protein>
    <recommendedName>
        <fullName evidence="3">CCHC-type domain-containing protein</fullName>
    </recommendedName>
</protein>
<dbReference type="PANTHER" id="PTHR33198">
    <property type="entry name" value="ANK_REP_REGION DOMAIN-CONTAINING PROTEIN-RELATED"/>
    <property type="match status" value="1"/>
</dbReference>